<dbReference type="Proteomes" id="UP001241472">
    <property type="component" value="Unassembled WGS sequence"/>
</dbReference>
<evidence type="ECO:0000313" key="3">
    <source>
        <dbReference type="Proteomes" id="UP001241472"/>
    </source>
</evidence>
<gene>
    <name evidence="2" type="ORF">J2T09_005564</name>
</gene>
<proteinExistence type="predicted"/>
<accession>A0ABT9Q213</accession>
<dbReference type="RefSeq" id="WP_306840265.1">
    <property type="nucleotide sequence ID" value="NZ_JAUSRF010000040.1"/>
</dbReference>
<dbReference type="EMBL" id="JAUSRF010000040">
    <property type="protein sequence ID" value="MDP9840776.1"/>
    <property type="molecule type" value="Genomic_DNA"/>
</dbReference>
<evidence type="ECO:0000313" key="2">
    <source>
        <dbReference type="EMBL" id="MDP9840776.1"/>
    </source>
</evidence>
<keyword evidence="3" id="KW-1185">Reference proteome</keyword>
<name>A0ABT9Q213_9HYPH</name>
<feature type="region of interest" description="Disordered" evidence="1">
    <location>
        <begin position="1"/>
        <end position="29"/>
    </location>
</feature>
<organism evidence="2 3">
    <name type="scientific">Neorhizobium huautlense</name>
    <dbReference type="NCBI Taxonomy" id="67774"/>
    <lineage>
        <taxon>Bacteria</taxon>
        <taxon>Pseudomonadati</taxon>
        <taxon>Pseudomonadota</taxon>
        <taxon>Alphaproteobacteria</taxon>
        <taxon>Hyphomicrobiales</taxon>
        <taxon>Rhizobiaceae</taxon>
        <taxon>Rhizobium/Agrobacterium group</taxon>
        <taxon>Neorhizobium</taxon>
    </lineage>
</organism>
<protein>
    <submittedName>
        <fullName evidence="2">Uncharacterized protein</fullName>
    </submittedName>
</protein>
<sequence>MAAPMRKADTNGTASDFDRFPPEAYEPSDDVNVEANNILREKARPYLEGRKLRHVDGFKLAKTH</sequence>
<comment type="caution">
    <text evidence="2">The sequence shown here is derived from an EMBL/GenBank/DDBJ whole genome shotgun (WGS) entry which is preliminary data.</text>
</comment>
<evidence type="ECO:0000256" key="1">
    <source>
        <dbReference type="SAM" id="MobiDB-lite"/>
    </source>
</evidence>
<reference evidence="2 3" key="1">
    <citation type="submission" date="2023-07" db="EMBL/GenBank/DDBJ databases">
        <title>Sorghum-associated microbial communities from plants grown in Nebraska, USA.</title>
        <authorList>
            <person name="Schachtman D."/>
        </authorList>
    </citation>
    <scope>NUCLEOTIDE SEQUENCE [LARGE SCALE GENOMIC DNA]</scope>
    <source>
        <strain evidence="2 3">DS1307</strain>
    </source>
</reference>